<evidence type="ECO:0000313" key="5">
    <source>
        <dbReference type="EMBL" id="VVC39828.1"/>
    </source>
</evidence>
<dbReference type="EMBL" id="CABPRJ010001898">
    <property type="protein sequence ID" value="VVC39828.1"/>
    <property type="molecule type" value="Genomic_DNA"/>
</dbReference>
<dbReference type="Gene3D" id="3.30.70.330">
    <property type="match status" value="1"/>
</dbReference>
<dbReference type="Pfam" id="PF00076">
    <property type="entry name" value="RRM_1"/>
    <property type="match status" value="1"/>
</dbReference>
<dbReference type="InterPro" id="IPR035979">
    <property type="entry name" value="RBD_domain_sf"/>
</dbReference>
<evidence type="ECO:0000256" key="3">
    <source>
        <dbReference type="SAM" id="MobiDB-lite"/>
    </source>
</evidence>
<protein>
    <submittedName>
        <fullName evidence="5">RNA recognition motif domain</fullName>
    </submittedName>
</protein>
<accession>A0A5E4N7V0</accession>
<dbReference type="PROSITE" id="PS50102">
    <property type="entry name" value="RRM"/>
    <property type="match status" value="1"/>
</dbReference>
<dbReference type="SUPFAM" id="SSF54928">
    <property type="entry name" value="RNA-binding domain, RBD"/>
    <property type="match status" value="1"/>
</dbReference>
<proteinExistence type="predicted"/>
<dbReference type="OrthoDB" id="48651at2759"/>
<organism evidence="5 6">
    <name type="scientific">Cinara cedri</name>
    <dbReference type="NCBI Taxonomy" id="506608"/>
    <lineage>
        <taxon>Eukaryota</taxon>
        <taxon>Metazoa</taxon>
        <taxon>Ecdysozoa</taxon>
        <taxon>Arthropoda</taxon>
        <taxon>Hexapoda</taxon>
        <taxon>Insecta</taxon>
        <taxon>Pterygota</taxon>
        <taxon>Neoptera</taxon>
        <taxon>Paraneoptera</taxon>
        <taxon>Hemiptera</taxon>
        <taxon>Sternorrhyncha</taxon>
        <taxon>Aphidomorpha</taxon>
        <taxon>Aphidoidea</taxon>
        <taxon>Aphididae</taxon>
        <taxon>Lachninae</taxon>
        <taxon>Cinara</taxon>
    </lineage>
</organism>
<dbReference type="GO" id="GO:0003723">
    <property type="term" value="F:RNA binding"/>
    <property type="evidence" value="ECO:0007669"/>
    <property type="project" value="UniProtKB-UniRule"/>
</dbReference>
<dbReference type="PANTHER" id="PTHR23236:SF11">
    <property type="entry name" value="EUKARYOTIC TRANSLATION INITIATION FACTOR 4H"/>
    <property type="match status" value="1"/>
</dbReference>
<name>A0A5E4N7V0_9HEMI</name>
<feature type="compositionally biased region" description="Basic and acidic residues" evidence="3">
    <location>
        <begin position="241"/>
        <end position="258"/>
    </location>
</feature>
<feature type="compositionally biased region" description="Polar residues" evidence="3">
    <location>
        <begin position="133"/>
        <end position="148"/>
    </location>
</feature>
<keyword evidence="1 2" id="KW-0694">RNA-binding</keyword>
<feature type="region of interest" description="Disordered" evidence="3">
    <location>
        <begin position="103"/>
        <end position="258"/>
    </location>
</feature>
<feature type="compositionally biased region" description="Polar residues" evidence="3">
    <location>
        <begin position="227"/>
        <end position="237"/>
    </location>
</feature>
<sequence>MAGRSVFNDFDSRSFSKPLPNGPPFVAFLGNLPQRITQGDVENLFHSSDLQIRSVRLVHDKETDQFKGFGYVEFVTLEHLTLALQLDVYIEGQKIKIDVASGKRNDRGVRGGRGGPPGSFNNNPGMRSRSDDFTQNPGFSGGFRNQNDGMGGRGGFMDQSGGNRGGMNRYQDGGSRDFNRPNINQFPGGSRGDRRPDFENLPPPPSDPGRPKLQLKPRTIKEPLNQMADTTQHTSIFGSAKPREEKSLPDVVKKTSPH</sequence>
<feature type="domain" description="RRM" evidence="4">
    <location>
        <begin position="25"/>
        <end position="102"/>
    </location>
</feature>
<keyword evidence="6" id="KW-1185">Reference proteome</keyword>
<dbReference type="PANTHER" id="PTHR23236">
    <property type="entry name" value="EUKARYOTIC TRANSLATION INITIATION FACTOR 4B/4H"/>
    <property type="match status" value="1"/>
</dbReference>
<evidence type="ECO:0000313" key="6">
    <source>
        <dbReference type="Proteomes" id="UP000325440"/>
    </source>
</evidence>
<evidence type="ECO:0000259" key="4">
    <source>
        <dbReference type="PROSITE" id="PS50102"/>
    </source>
</evidence>
<dbReference type="AlphaFoldDB" id="A0A5E4N7V0"/>
<dbReference type="InterPro" id="IPR000504">
    <property type="entry name" value="RRM_dom"/>
</dbReference>
<gene>
    <name evidence="5" type="ORF">CINCED_3A004329</name>
</gene>
<dbReference type="SMART" id="SM00360">
    <property type="entry name" value="RRM"/>
    <property type="match status" value="1"/>
</dbReference>
<evidence type="ECO:0000256" key="1">
    <source>
        <dbReference type="ARBA" id="ARBA00022884"/>
    </source>
</evidence>
<evidence type="ECO:0000256" key="2">
    <source>
        <dbReference type="PROSITE-ProRule" id="PRU00176"/>
    </source>
</evidence>
<reference evidence="5 6" key="1">
    <citation type="submission" date="2019-08" db="EMBL/GenBank/DDBJ databases">
        <authorList>
            <person name="Alioto T."/>
            <person name="Alioto T."/>
            <person name="Gomez Garrido J."/>
        </authorList>
    </citation>
    <scope>NUCLEOTIDE SEQUENCE [LARGE SCALE GENOMIC DNA]</scope>
</reference>
<dbReference type="Proteomes" id="UP000325440">
    <property type="component" value="Unassembled WGS sequence"/>
</dbReference>
<dbReference type="InterPro" id="IPR012677">
    <property type="entry name" value="Nucleotide-bd_a/b_plait_sf"/>
</dbReference>